<evidence type="ECO:0000256" key="1">
    <source>
        <dbReference type="PROSITE-ProRule" id="PRU00047"/>
    </source>
</evidence>
<feature type="domain" description="CCHC-type" evidence="2">
    <location>
        <begin position="51"/>
        <end position="64"/>
    </location>
</feature>
<organism evidence="3 4">
    <name type="scientific">Plakobranchus ocellatus</name>
    <dbReference type="NCBI Taxonomy" id="259542"/>
    <lineage>
        <taxon>Eukaryota</taxon>
        <taxon>Metazoa</taxon>
        <taxon>Spiralia</taxon>
        <taxon>Lophotrochozoa</taxon>
        <taxon>Mollusca</taxon>
        <taxon>Gastropoda</taxon>
        <taxon>Heterobranchia</taxon>
        <taxon>Euthyneura</taxon>
        <taxon>Panpulmonata</taxon>
        <taxon>Sacoglossa</taxon>
        <taxon>Placobranchoidea</taxon>
        <taxon>Plakobranchidae</taxon>
        <taxon>Plakobranchus</taxon>
    </lineage>
</organism>
<evidence type="ECO:0000259" key="2">
    <source>
        <dbReference type="PROSITE" id="PS50158"/>
    </source>
</evidence>
<dbReference type="EMBL" id="BLXT01000816">
    <property type="protein sequence ID" value="GFN80274.1"/>
    <property type="molecule type" value="Genomic_DNA"/>
</dbReference>
<dbReference type="GO" id="GO:0008270">
    <property type="term" value="F:zinc ion binding"/>
    <property type="evidence" value="ECO:0007669"/>
    <property type="project" value="UniProtKB-KW"/>
</dbReference>
<protein>
    <submittedName>
        <fullName evidence="3">Nucleic-acid-binding protein from mobile element jockey</fullName>
    </submittedName>
</protein>
<sequence>MVISSKGSSKVVNRSPFKIYRKLKSILSDETIECQCYGHGKDRCKKTASVCVRCGKDGHIECDCLADLHCVNCRGDHAASSKTCPKFQEEQATFRYKAENGGTFQQARKAVVVEIRKTISTRTHASAVKTQLRTKLAAEIGLKSGLHAAVAIISLEKTLTVCSLNLPPNSPVTNLSLPELFEQLPRSFLVLGDFNAHEEEDSREVHG</sequence>
<dbReference type="PROSITE" id="PS50158">
    <property type="entry name" value="ZF_CCHC"/>
    <property type="match status" value="1"/>
</dbReference>
<gene>
    <name evidence="3" type="ORF">PoB_000678000</name>
</gene>
<name>A0AAV3YCM3_9GAST</name>
<dbReference type="Proteomes" id="UP000735302">
    <property type="component" value="Unassembled WGS sequence"/>
</dbReference>
<reference evidence="3 4" key="1">
    <citation type="journal article" date="2021" name="Elife">
        <title>Chloroplast acquisition without the gene transfer in kleptoplastic sea slugs, Plakobranchus ocellatus.</title>
        <authorList>
            <person name="Maeda T."/>
            <person name="Takahashi S."/>
            <person name="Yoshida T."/>
            <person name="Shimamura S."/>
            <person name="Takaki Y."/>
            <person name="Nagai Y."/>
            <person name="Toyoda A."/>
            <person name="Suzuki Y."/>
            <person name="Arimoto A."/>
            <person name="Ishii H."/>
            <person name="Satoh N."/>
            <person name="Nishiyama T."/>
            <person name="Hasebe M."/>
            <person name="Maruyama T."/>
            <person name="Minagawa J."/>
            <person name="Obokata J."/>
            <person name="Shigenobu S."/>
        </authorList>
    </citation>
    <scope>NUCLEOTIDE SEQUENCE [LARGE SCALE GENOMIC DNA]</scope>
</reference>
<proteinExistence type="predicted"/>
<keyword evidence="1" id="KW-0862">Zinc</keyword>
<keyword evidence="1" id="KW-0479">Metal-binding</keyword>
<evidence type="ECO:0000313" key="3">
    <source>
        <dbReference type="EMBL" id="GFN80274.1"/>
    </source>
</evidence>
<evidence type="ECO:0000313" key="4">
    <source>
        <dbReference type="Proteomes" id="UP000735302"/>
    </source>
</evidence>
<dbReference type="InterPro" id="IPR001878">
    <property type="entry name" value="Znf_CCHC"/>
</dbReference>
<comment type="caution">
    <text evidence="3">The sequence shown here is derived from an EMBL/GenBank/DDBJ whole genome shotgun (WGS) entry which is preliminary data.</text>
</comment>
<dbReference type="Gene3D" id="3.60.10.10">
    <property type="entry name" value="Endonuclease/exonuclease/phosphatase"/>
    <property type="match status" value="1"/>
</dbReference>
<keyword evidence="4" id="KW-1185">Reference proteome</keyword>
<dbReference type="InterPro" id="IPR036691">
    <property type="entry name" value="Endo/exonu/phosph_ase_sf"/>
</dbReference>
<dbReference type="GO" id="GO:0003676">
    <property type="term" value="F:nucleic acid binding"/>
    <property type="evidence" value="ECO:0007669"/>
    <property type="project" value="InterPro"/>
</dbReference>
<keyword evidence="1" id="KW-0863">Zinc-finger</keyword>
<accession>A0AAV3YCM3</accession>
<dbReference type="AlphaFoldDB" id="A0AAV3YCM3"/>